<protein>
    <submittedName>
        <fullName evidence="2">Uncharacterized protein</fullName>
    </submittedName>
</protein>
<dbReference type="AlphaFoldDB" id="A0A0V9UEM2"/>
<evidence type="ECO:0000313" key="3">
    <source>
        <dbReference type="Proteomes" id="UP000053060"/>
    </source>
</evidence>
<reference evidence="2 3" key="2">
    <citation type="journal article" date="2016" name="Genome Announc.">
        <title>Draft Genome Sequence of a Versatile Hydrocarbon-Degrading Bacterium, Rhodococcus pyridinivorans Strain KG-16, Collected from Oil Fields in India.</title>
        <authorList>
            <person name="Aggarwal R.K."/>
            <person name="Dawar C."/>
            <person name="Phanindranath R."/>
            <person name="Mutnuri L."/>
            <person name="Dayal A.M."/>
        </authorList>
    </citation>
    <scope>NUCLEOTIDE SEQUENCE [LARGE SCALE GENOMIC DNA]</scope>
    <source>
        <strain evidence="2 3">KG-16</strain>
    </source>
</reference>
<accession>A0A0V9UEM2</accession>
<dbReference type="PATRIC" id="fig|1441730.3.peg.4851"/>
<sequence>MSTQPGQWRLLDEAEAAALSLADESMPVTPTVDKPDTDSPAYTATASEHFPGSNDATDDNGDADLPADPPLTTQE</sequence>
<dbReference type="Proteomes" id="UP000053060">
    <property type="component" value="Unassembled WGS sequence"/>
</dbReference>
<gene>
    <name evidence="2" type="ORF">Z045_23175</name>
</gene>
<feature type="region of interest" description="Disordered" evidence="1">
    <location>
        <begin position="21"/>
        <end position="75"/>
    </location>
</feature>
<name>A0A0V9UEM2_9NOCA</name>
<organism evidence="2 3">
    <name type="scientific">Rhodococcus pyridinivorans KG-16</name>
    <dbReference type="NCBI Taxonomy" id="1441730"/>
    <lineage>
        <taxon>Bacteria</taxon>
        <taxon>Bacillati</taxon>
        <taxon>Actinomycetota</taxon>
        <taxon>Actinomycetes</taxon>
        <taxon>Mycobacteriales</taxon>
        <taxon>Nocardiaceae</taxon>
        <taxon>Rhodococcus</taxon>
    </lineage>
</organism>
<dbReference type="RefSeq" id="WP_060654427.1">
    <property type="nucleotide sequence ID" value="NZ_AZXY01000015.1"/>
</dbReference>
<reference evidence="3" key="1">
    <citation type="submission" date="2015-01" db="EMBL/GenBank/DDBJ databases">
        <title>Draft genome sequence of Rhodococcus pyridinivorans strain KG-16, a hydrocarbon-degrading bacterium.</title>
        <authorList>
            <person name="Aggarwal R.K."/>
            <person name="Dawar C."/>
        </authorList>
    </citation>
    <scope>NUCLEOTIDE SEQUENCE [LARGE SCALE GENOMIC DNA]</scope>
    <source>
        <strain evidence="3">KG-16</strain>
    </source>
</reference>
<proteinExistence type="predicted"/>
<evidence type="ECO:0000313" key="2">
    <source>
        <dbReference type="EMBL" id="KSZ56501.1"/>
    </source>
</evidence>
<comment type="caution">
    <text evidence="2">The sequence shown here is derived from an EMBL/GenBank/DDBJ whole genome shotgun (WGS) entry which is preliminary data.</text>
</comment>
<evidence type="ECO:0000256" key="1">
    <source>
        <dbReference type="SAM" id="MobiDB-lite"/>
    </source>
</evidence>
<dbReference type="EMBL" id="AZXY01000015">
    <property type="protein sequence ID" value="KSZ56501.1"/>
    <property type="molecule type" value="Genomic_DNA"/>
</dbReference>